<dbReference type="EMBL" id="JBITDC010000018">
    <property type="protein sequence ID" value="MFI5680048.1"/>
    <property type="molecule type" value="Genomic_DNA"/>
</dbReference>
<dbReference type="RefSeq" id="WP_398660495.1">
    <property type="nucleotide sequence ID" value="NZ_JBITDC010000018.1"/>
</dbReference>
<comment type="caution">
    <text evidence="1">The sequence shown here is derived from an EMBL/GenBank/DDBJ whole genome shotgun (WGS) entry which is preliminary data.</text>
</comment>
<reference evidence="1 2" key="1">
    <citation type="submission" date="2024-10" db="EMBL/GenBank/DDBJ databases">
        <title>The Natural Products Discovery Center: Release of the First 8490 Sequenced Strains for Exploring Actinobacteria Biosynthetic Diversity.</title>
        <authorList>
            <person name="Kalkreuter E."/>
            <person name="Kautsar S.A."/>
            <person name="Yang D."/>
            <person name="Bader C.D."/>
            <person name="Teijaro C.N."/>
            <person name="Fluegel L."/>
            <person name="Davis C.M."/>
            <person name="Simpson J.R."/>
            <person name="Lauterbach L."/>
            <person name="Steele A.D."/>
            <person name="Gui C."/>
            <person name="Meng S."/>
            <person name="Li G."/>
            <person name="Viehrig K."/>
            <person name="Ye F."/>
            <person name="Su P."/>
            <person name="Kiefer A.F."/>
            <person name="Nichols A."/>
            <person name="Cepeda A.J."/>
            <person name="Yan W."/>
            <person name="Fan B."/>
            <person name="Jiang Y."/>
            <person name="Adhikari A."/>
            <person name="Zheng C.-J."/>
            <person name="Schuster L."/>
            <person name="Cowan T.M."/>
            <person name="Smanski M.J."/>
            <person name="Chevrette M.G."/>
            <person name="De Carvalho L.P.S."/>
            <person name="Shen B."/>
        </authorList>
    </citation>
    <scope>NUCLEOTIDE SEQUENCE [LARGE SCALE GENOMIC DNA]</scope>
    <source>
        <strain evidence="1 2">NPDC051599</strain>
    </source>
</reference>
<name>A0ABW7YCE4_STRCE</name>
<sequence>MPVQEETSDVPLLQIPRRIRAVGPGWHAVLLCLHEQLGAVCPDYRVVDVKEKFGGLRVYIEAAEGSTRGSLVSLIRAAEADASVLCEFGGAPGRARSRGDAPSGWIKTVCDSCHRAWSAREIMIVSGMVRLSGRGPSATQG</sequence>
<accession>A0ABW7YCE4</accession>
<protein>
    <submittedName>
        <fullName evidence="1">Uncharacterized protein</fullName>
    </submittedName>
</protein>
<dbReference type="Proteomes" id="UP001612415">
    <property type="component" value="Unassembled WGS sequence"/>
</dbReference>
<organism evidence="1 2">
    <name type="scientific">Streptomyces cellulosae</name>
    <dbReference type="NCBI Taxonomy" id="1968"/>
    <lineage>
        <taxon>Bacteria</taxon>
        <taxon>Bacillati</taxon>
        <taxon>Actinomycetota</taxon>
        <taxon>Actinomycetes</taxon>
        <taxon>Kitasatosporales</taxon>
        <taxon>Streptomycetaceae</taxon>
        <taxon>Streptomyces</taxon>
    </lineage>
</organism>
<gene>
    <name evidence="1" type="ORF">ACIA8P_36435</name>
</gene>
<proteinExistence type="predicted"/>
<evidence type="ECO:0000313" key="1">
    <source>
        <dbReference type="EMBL" id="MFI5680048.1"/>
    </source>
</evidence>
<evidence type="ECO:0000313" key="2">
    <source>
        <dbReference type="Proteomes" id="UP001612415"/>
    </source>
</evidence>
<keyword evidence="2" id="KW-1185">Reference proteome</keyword>